<protein>
    <submittedName>
        <fullName evidence="3">Secreted protein</fullName>
    </submittedName>
</protein>
<dbReference type="Proteomes" id="UP000035642">
    <property type="component" value="Unassembled WGS sequence"/>
</dbReference>
<evidence type="ECO:0000313" key="2">
    <source>
        <dbReference type="Proteomes" id="UP000035642"/>
    </source>
</evidence>
<organism evidence="2 3">
    <name type="scientific">Angiostrongylus cantonensis</name>
    <name type="common">Rat lungworm</name>
    <dbReference type="NCBI Taxonomy" id="6313"/>
    <lineage>
        <taxon>Eukaryota</taxon>
        <taxon>Metazoa</taxon>
        <taxon>Ecdysozoa</taxon>
        <taxon>Nematoda</taxon>
        <taxon>Chromadorea</taxon>
        <taxon>Rhabditida</taxon>
        <taxon>Rhabditina</taxon>
        <taxon>Rhabditomorpha</taxon>
        <taxon>Strongyloidea</taxon>
        <taxon>Metastrongylidae</taxon>
        <taxon>Angiostrongylus</taxon>
    </lineage>
</organism>
<reference evidence="2" key="1">
    <citation type="submission" date="2012-09" db="EMBL/GenBank/DDBJ databases">
        <authorList>
            <person name="Martin A.A."/>
        </authorList>
    </citation>
    <scope>NUCLEOTIDE SEQUENCE</scope>
</reference>
<feature type="signal peptide" evidence="1">
    <location>
        <begin position="1"/>
        <end position="15"/>
    </location>
</feature>
<sequence length="397" mass="43436">MLALLIVSFIVKCNGDATKVYREIGEQKFIHSASSHLQLVPHIIISSGSSPKTRSRVFRNVQVPLDESTPLPSFNYDEGNHHLNKLSEDKRTMEEAVEYAKGLERTTISVRRDAEKFVTTVTPVISSQNIPAIITLGMVQVTAPIISFTLQPPHVQVEAIVSGSKVRTWFQKFKSGDFDFEGKEGPKRLNELVDDEFKPNLSGLLHGQLTPQIHPGVPPAPGIVALAKLPNQTIQLNPMTGFSTGVQIPQGQFPPVPQVPVVPIVPPVPPTPPRPFTSPIPSPILQPHPPLPGQVQPPQEGSQVSMTEFPAQGAVPQSSFSGRVEVINGQAANSSLEQLGCGFDWLTNTCKDVFVIGWCGQCHDFGNIFMHDCKCVRPLISLPPRQPVQPTLFFNMI</sequence>
<feature type="chain" id="PRO_5012316975" evidence="1">
    <location>
        <begin position="16"/>
        <end position="397"/>
    </location>
</feature>
<dbReference type="WBParaSite" id="ACAC_0000350801-mRNA-1">
    <property type="protein sequence ID" value="ACAC_0000350801-mRNA-1"/>
    <property type="gene ID" value="ACAC_0000350801"/>
</dbReference>
<accession>A0A0K0D0C5</accession>
<evidence type="ECO:0000256" key="1">
    <source>
        <dbReference type="SAM" id="SignalP"/>
    </source>
</evidence>
<keyword evidence="1" id="KW-0732">Signal</keyword>
<dbReference type="AlphaFoldDB" id="A0A0K0D0C5"/>
<name>A0A0K0D0C5_ANGCA</name>
<keyword evidence="2" id="KW-1185">Reference proteome</keyword>
<proteinExistence type="predicted"/>
<evidence type="ECO:0000313" key="3">
    <source>
        <dbReference type="WBParaSite" id="ACAC_0000350801-mRNA-1"/>
    </source>
</evidence>
<reference evidence="3" key="2">
    <citation type="submission" date="2017-02" db="UniProtKB">
        <authorList>
            <consortium name="WormBaseParasite"/>
        </authorList>
    </citation>
    <scope>IDENTIFICATION</scope>
</reference>